<feature type="compositionally biased region" description="Basic and acidic residues" evidence="1">
    <location>
        <begin position="127"/>
        <end position="141"/>
    </location>
</feature>
<reference evidence="2 3" key="1">
    <citation type="journal article" date="2018" name="Elife">
        <title>Discovery and characterization of a prevalent human gut bacterial enzyme sufficient for the inactivation of a family of plant toxins.</title>
        <authorList>
            <person name="Koppel N."/>
            <person name="Bisanz J.E."/>
            <person name="Pandelia M.E."/>
            <person name="Turnbaugh P.J."/>
            <person name="Balskus E.P."/>
        </authorList>
    </citation>
    <scope>NUCLEOTIDE SEQUENCE [LARGE SCALE GENOMIC DNA]</scope>
    <source>
        <strain evidence="2 3">MR1 #12</strain>
    </source>
</reference>
<comment type="caution">
    <text evidence="2">The sequence shown here is derived from an EMBL/GenBank/DDBJ whole genome shotgun (WGS) entry which is preliminary data.</text>
</comment>
<protein>
    <submittedName>
        <fullName evidence="2">DNA gyrase</fullName>
    </submittedName>
</protein>
<organism evidence="2 3">
    <name type="scientific">Eggerthella lenta</name>
    <name type="common">Eubacterium lentum</name>
    <dbReference type="NCBI Taxonomy" id="84112"/>
    <lineage>
        <taxon>Bacteria</taxon>
        <taxon>Bacillati</taxon>
        <taxon>Actinomycetota</taxon>
        <taxon>Coriobacteriia</taxon>
        <taxon>Eggerthellales</taxon>
        <taxon>Eggerthellaceae</taxon>
        <taxon>Eggerthella</taxon>
    </lineage>
</organism>
<dbReference type="EMBL" id="PPTX01000014">
    <property type="protein sequence ID" value="RDB78787.1"/>
    <property type="molecule type" value="Genomic_DNA"/>
</dbReference>
<evidence type="ECO:0000313" key="2">
    <source>
        <dbReference type="EMBL" id="RDB78787.1"/>
    </source>
</evidence>
<gene>
    <name evidence="2" type="ORF">C1872_09910</name>
</gene>
<name>A0A369MT79_EGGLN</name>
<dbReference type="AlphaFoldDB" id="A0A369MT79"/>
<evidence type="ECO:0000313" key="3">
    <source>
        <dbReference type="Proteomes" id="UP000253752"/>
    </source>
</evidence>
<evidence type="ECO:0000256" key="1">
    <source>
        <dbReference type="SAM" id="MobiDB-lite"/>
    </source>
</evidence>
<feature type="region of interest" description="Disordered" evidence="1">
    <location>
        <begin position="127"/>
        <end position="163"/>
    </location>
</feature>
<accession>A0A369MT79</accession>
<proteinExistence type="predicted"/>
<dbReference type="Proteomes" id="UP000253752">
    <property type="component" value="Unassembled WGS sequence"/>
</dbReference>
<sequence length="163" mass="18048">MDSEGGGKVYLTFHKSFVREGVPYVDRDTGEERTFNSVTLPSDTVLDGIAVGGFRFSPLFVDRSRFDEDQRVVPLLADREVRLTRVARDAEGNVVLGDDGEPEVEELRAKPQQIKDALSEARRAWARQHAQERSLRERAGAARDGAGPLGRGVARQASREIPS</sequence>
<dbReference type="RefSeq" id="WP_114516539.1">
    <property type="nucleotide sequence ID" value="NZ_CP089333.1"/>
</dbReference>